<evidence type="ECO:0000256" key="2">
    <source>
        <dbReference type="ARBA" id="ARBA00022679"/>
    </source>
</evidence>
<proteinExistence type="inferred from homology"/>
<comment type="function">
    <text evidence="7">Dual-specificity methyltransferase that catalyzes the formation of 5-methyluridine at position 54 (m5U54) in all tRNAs, and that of position 341 (m5U341) in tmRNA (transfer-mRNA).</text>
</comment>
<feature type="active site" description="Nucleophile" evidence="7 8">
    <location>
        <position position="319"/>
    </location>
</feature>
<evidence type="ECO:0000313" key="10">
    <source>
        <dbReference type="EMBL" id="RMA81071.1"/>
    </source>
</evidence>
<dbReference type="InterPro" id="IPR011869">
    <property type="entry name" value="TrmA_MeTrfase"/>
</dbReference>
<dbReference type="Gene3D" id="2.40.50.1070">
    <property type="match status" value="1"/>
</dbReference>
<dbReference type="Gene3D" id="3.40.50.150">
    <property type="entry name" value="Vaccinia Virus protein VP39"/>
    <property type="match status" value="1"/>
</dbReference>
<name>A0A3M0A7E7_9GAMM</name>
<evidence type="ECO:0000256" key="7">
    <source>
        <dbReference type="HAMAP-Rule" id="MF_01011"/>
    </source>
</evidence>
<dbReference type="HAMAP" id="MF_01011">
    <property type="entry name" value="RNA_methyltr_TrmA"/>
    <property type="match status" value="1"/>
</dbReference>
<comment type="catalytic activity">
    <reaction evidence="6 7">
        <text>uridine(54) in tRNA + S-adenosyl-L-methionine = 5-methyluridine(54) in tRNA + S-adenosyl-L-homocysteine + H(+)</text>
        <dbReference type="Rhea" id="RHEA:42712"/>
        <dbReference type="Rhea" id="RHEA-COMP:10167"/>
        <dbReference type="Rhea" id="RHEA-COMP:10193"/>
        <dbReference type="ChEBI" id="CHEBI:15378"/>
        <dbReference type="ChEBI" id="CHEBI:57856"/>
        <dbReference type="ChEBI" id="CHEBI:59789"/>
        <dbReference type="ChEBI" id="CHEBI:65315"/>
        <dbReference type="ChEBI" id="CHEBI:74447"/>
        <dbReference type="EC" id="2.1.1.35"/>
    </reaction>
</comment>
<accession>A0A3M0A7E7</accession>
<reference evidence="10 11" key="1">
    <citation type="submission" date="2018-10" db="EMBL/GenBank/DDBJ databases">
        <title>Genomic Encyclopedia of Type Strains, Phase IV (KMG-IV): sequencing the most valuable type-strain genomes for metagenomic binning, comparative biology and taxonomic classification.</title>
        <authorList>
            <person name="Goeker M."/>
        </authorList>
    </citation>
    <scope>NUCLEOTIDE SEQUENCE [LARGE SCALE GENOMIC DNA]</scope>
    <source>
        <strain evidence="10 11">DSM 25080</strain>
    </source>
</reference>
<gene>
    <name evidence="7" type="primary">trmA</name>
    <name evidence="10" type="ORF">DFR27_0863</name>
</gene>
<dbReference type="InterPro" id="IPR010280">
    <property type="entry name" value="U5_MeTrfase_fam"/>
</dbReference>
<feature type="active site" description="Proton acceptor" evidence="7">
    <location>
        <position position="353"/>
    </location>
</feature>
<dbReference type="NCBIfam" id="TIGR02143">
    <property type="entry name" value="trmA_only"/>
    <property type="match status" value="1"/>
</dbReference>
<dbReference type="PANTHER" id="PTHR47790">
    <property type="entry name" value="TRNA/TMRNA (URACIL-C(5))-METHYLTRANSFERASE"/>
    <property type="match status" value="1"/>
</dbReference>
<dbReference type="Pfam" id="PF05958">
    <property type="entry name" value="tRNA_U5-meth_tr"/>
    <property type="match status" value="1"/>
</dbReference>
<dbReference type="InterPro" id="IPR029063">
    <property type="entry name" value="SAM-dependent_MTases_sf"/>
</dbReference>
<dbReference type="FunFam" id="3.40.50.150:FF:000012">
    <property type="entry name" value="tRNA/tmRNA (uracil-C(5))-methyltransferase"/>
    <property type="match status" value="1"/>
</dbReference>
<dbReference type="RefSeq" id="WP_121876235.1">
    <property type="nucleotide sequence ID" value="NZ_REFJ01000002.1"/>
</dbReference>
<feature type="binding site" evidence="7 8">
    <location>
        <position position="234"/>
    </location>
    <ligand>
        <name>S-adenosyl-L-methionine</name>
        <dbReference type="ChEBI" id="CHEBI:59789"/>
    </ligand>
</feature>
<dbReference type="GO" id="GO:0030697">
    <property type="term" value="F:tRNA (uracil(54)-C5)-methyltransferase activity, S-adenosyl methionine-dependent"/>
    <property type="evidence" value="ECO:0007669"/>
    <property type="project" value="UniProtKB-UniRule"/>
</dbReference>
<evidence type="ECO:0000256" key="8">
    <source>
        <dbReference type="PROSITE-ProRule" id="PRU01024"/>
    </source>
</evidence>
<dbReference type="PROSITE" id="PS01230">
    <property type="entry name" value="TRMA_1"/>
    <property type="match status" value="1"/>
</dbReference>
<comment type="catalytic activity">
    <reaction evidence="5 7">
        <text>uridine(341) in tmRNA + S-adenosyl-L-methionine = 5-methyluridine(341) in tmRNA + S-adenosyl-L-homocysteine + H(+)</text>
        <dbReference type="Rhea" id="RHEA:43612"/>
        <dbReference type="Rhea" id="RHEA-COMP:10630"/>
        <dbReference type="Rhea" id="RHEA-COMP:10631"/>
        <dbReference type="ChEBI" id="CHEBI:15378"/>
        <dbReference type="ChEBI" id="CHEBI:57856"/>
        <dbReference type="ChEBI" id="CHEBI:59789"/>
        <dbReference type="ChEBI" id="CHEBI:65315"/>
        <dbReference type="ChEBI" id="CHEBI:74447"/>
    </reaction>
</comment>
<dbReference type="InterPro" id="IPR030390">
    <property type="entry name" value="MeTrfase_TrmA_AS"/>
</dbReference>
<keyword evidence="4 7" id="KW-0819">tRNA processing</keyword>
<dbReference type="GO" id="GO:0000049">
    <property type="term" value="F:tRNA binding"/>
    <property type="evidence" value="ECO:0007669"/>
    <property type="project" value="TreeGrafter"/>
</dbReference>
<dbReference type="GO" id="GO:0030488">
    <property type="term" value="P:tRNA methylation"/>
    <property type="evidence" value="ECO:0007669"/>
    <property type="project" value="UniProtKB-UniRule"/>
</dbReference>
<evidence type="ECO:0000256" key="9">
    <source>
        <dbReference type="PROSITE-ProRule" id="PRU10015"/>
    </source>
</evidence>
<dbReference type="PROSITE" id="PS51687">
    <property type="entry name" value="SAM_MT_RNA_M5U"/>
    <property type="match status" value="1"/>
</dbReference>
<comment type="similarity">
    <text evidence="7">Belongs to the class I-like SAM-binding methyltransferase superfamily. RNA M5U methyltransferase family. TrmA subfamily.</text>
</comment>
<organism evidence="10 11">
    <name type="scientific">Umboniibacter marinipuniceus</name>
    <dbReference type="NCBI Taxonomy" id="569599"/>
    <lineage>
        <taxon>Bacteria</taxon>
        <taxon>Pseudomonadati</taxon>
        <taxon>Pseudomonadota</taxon>
        <taxon>Gammaproteobacteria</taxon>
        <taxon>Cellvibrionales</taxon>
        <taxon>Cellvibrionaceae</taxon>
        <taxon>Umboniibacter</taxon>
    </lineage>
</organism>
<evidence type="ECO:0000313" key="11">
    <source>
        <dbReference type="Proteomes" id="UP000267187"/>
    </source>
</evidence>
<dbReference type="AlphaFoldDB" id="A0A3M0A7E7"/>
<feature type="binding site" evidence="7 8">
    <location>
        <position position="184"/>
    </location>
    <ligand>
        <name>S-adenosyl-L-methionine</name>
        <dbReference type="ChEBI" id="CHEBI:59789"/>
    </ligand>
</feature>
<dbReference type="EMBL" id="REFJ01000002">
    <property type="protein sequence ID" value="RMA81071.1"/>
    <property type="molecule type" value="Genomic_DNA"/>
</dbReference>
<evidence type="ECO:0000256" key="5">
    <source>
        <dbReference type="ARBA" id="ARBA00051255"/>
    </source>
</evidence>
<sequence>MKFTQPENYQALFAEKTQRIKAMLSPFYQGELDTYESAPEFYRMRAEFRVWHTDDGAHYAMFQPGDNKTPIFIDQFPVASKEINALMPKLLAEVNNSELLAKRLFHIEFLATLSGDMLVTFIYHRPLSDEWIALAKLLEQRYDIAIIGRSRKQKVAISRDWVDEVLTVNGNTLHYRQNEGGFSQPNAAVCEKMLEWAIAQSAQQNPKDLLELYCGNGNFSVALAPHYRKVLATEMAKTSIRAAQLNAASNEVENLSVARLSAEEFTQAWNREREFNRLKGIDLDDYDVSTIFVDPPRAGMDPDTTTLCQRFERIIYISCNPATLVENLQQLTETHEVKRAALFDQFPYTDHMEAGVILERR</sequence>
<protein>
    <recommendedName>
        <fullName evidence="7">tRNA/tmRNA (uracil-C(5))-methyltransferase</fullName>
        <ecNumber evidence="7">2.1.1.35</ecNumber>
    </recommendedName>
    <alternativeName>
        <fullName evidence="7">tRNA (uracil(54)-C(5))-methyltransferase</fullName>
    </alternativeName>
    <alternativeName>
        <fullName evidence="7">tRNA(m5U54)-methyltransferase</fullName>
        <shortName evidence="7">RUMT</shortName>
    </alternativeName>
    <alternativeName>
        <fullName evidence="7">tmRNA (uracil(341)-C(5))-methyltransferase</fullName>
    </alternativeName>
</protein>
<comment type="caution">
    <text evidence="10">The sequence shown here is derived from an EMBL/GenBank/DDBJ whole genome shotgun (WGS) entry which is preliminary data.</text>
</comment>
<dbReference type="OrthoDB" id="9804590at2"/>
<dbReference type="Proteomes" id="UP000267187">
    <property type="component" value="Unassembled WGS sequence"/>
</dbReference>
<evidence type="ECO:0000256" key="1">
    <source>
        <dbReference type="ARBA" id="ARBA00022603"/>
    </source>
</evidence>
<dbReference type="PANTHER" id="PTHR47790:SF2">
    <property type="entry name" value="TRNA_TMRNA (URACIL-C(5))-METHYLTRANSFERASE"/>
    <property type="match status" value="1"/>
</dbReference>
<dbReference type="FunFam" id="2.40.50.1070:FF:000001">
    <property type="entry name" value="tRNA/tmRNA (uracil-C(5))-methyltransferase"/>
    <property type="match status" value="1"/>
</dbReference>
<evidence type="ECO:0000256" key="4">
    <source>
        <dbReference type="ARBA" id="ARBA00022694"/>
    </source>
</evidence>
<dbReference type="GO" id="GO:0019843">
    <property type="term" value="F:rRNA binding"/>
    <property type="evidence" value="ECO:0007669"/>
    <property type="project" value="TreeGrafter"/>
</dbReference>
<dbReference type="InterPro" id="IPR030391">
    <property type="entry name" value="MeTrfase_TrmA_CS"/>
</dbReference>
<evidence type="ECO:0000256" key="3">
    <source>
        <dbReference type="ARBA" id="ARBA00022691"/>
    </source>
</evidence>
<keyword evidence="1 7" id="KW-0489">Methyltransferase</keyword>
<keyword evidence="2 7" id="KW-0808">Transferase</keyword>
<evidence type="ECO:0000256" key="6">
    <source>
        <dbReference type="ARBA" id="ARBA00052788"/>
    </source>
</evidence>
<keyword evidence="11" id="KW-1185">Reference proteome</keyword>
<dbReference type="PROSITE" id="PS01231">
    <property type="entry name" value="TRMA_2"/>
    <property type="match status" value="1"/>
</dbReference>
<feature type="binding site" evidence="7">
    <location>
        <position position="218"/>
    </location>
    <ligand>
        <name>S-adenosyl-L-methionine</name>
        <dbReference type="ChEBI" id="CHEBI:59789"/>
    </ligand>
</feature>
<feature type="active site" evidence="9">
    <location>
        <position position="319"/>
    </location>
</feature>
<dbReference type="SUPFAM" id="SSF53335">
    <property type="entry name" value="S-adenosyl-L-methionine-dependent methyltransferases"/>
    <property type="match status" value="1"/>
</dbReference>
<dbReference type="EC" id="2.1.1.35" evidence="7"/>
<feature type="binding site" evidence="7 8">
    <location>
        <position position="213"/>
    </location>
    <ligand>
        <name>S-adenosyl-L-methionine</name>
        <dbReference type="ChEBI" id="CHEBI:59789"/>
    </ligand>
</feature>
<keyword evidence="3 7" id="KW-0949">S-adenosyl-L-methionine</keyword>
<feature type="binding site" evidence="7 8">
    <location>
        <position position="294"/>
    </location>
    <ligand>
        <name>S-adenosyl-L-methionine</name>
        <dbReference type="ChEBI" id="CHEBI:59789"/>
    </ligand>
</feature>
<dbReference type="GO" id="GO:0005829">
    <property type="term" value="C:cytosol"/>
    <property type="evidence" value="ECO:0007669"/>
    <property type="project" value="TreeGrafter"/>
</dbReference>